<evidence type="ECO:0000256" key="1">
    <source>
        <dbReference type="ARBA" id="ARBA00022801"/>
    </source>
</evidence>
<keyword evidence="7" id="KW-1185">Reference proteome</keyword>
<feature type="active site" description="Proton acceptor" evidence="4">
    <location>
        <position position="239"/>
    </location>
</feature>
<dbReference type="GO" id="GO:0046486">
    <property type="term" value="P:glycerolipid metabolic process"/>
    <property type="evidence" value="ECO:0007669"/>
    <property type="project" value="UniProtKB-ARBA"/>
</dbReference>
<keyword evidence="2 4" id="KW-0442">Lipid degradation</keyword>
<gene>
    <name evidence="6" type="ORF">PIIN_03475</name>
</gene>
<dbReference type="InParanoid" id="G4TDX5"/>
<reference evidence="6 7" key="1">
    <citation type="journal article" date="2011" name="PLoS Pathog.">
        <title>Endophytic Life Strategies Decoded by Genome and Transcriptome Analyses of the Mutualistic Root Symbiont Piriformospora indica.</title>
        <authorList>
            <person name="Zuccaro A."/>
            <person name="Lahrmann U."/>
            <person name="Guldener U."/>
            <person name="Langen G."/>
            <person name="Pfiffi S."/>
            <person name="Biedenkopf D."/>
            <person name="Wong P."/>
            <person name="Samans B."/>
            <person name="Grimm C."/>
            <person name="Basiewicz M."/>
            <person name="Murat C."/>
            <person name="Martin F."/>
            <person name="Kogel K.H."/>
        </authorList>
    </citation>
    <scope>NUCLEOTIDE SEQUENCE [LARGE SCALE GENOMIC DNA]</scope>
    <source>
        <strain evidence="6 7">DSM 11827</strain>
    </source>
</reference>
<dbReference type="Pfam" id="PF01734">
    <property type="entry name" value="Patatin"/>
    <property type="match status" value="1"/>
</dbReference>
<comment type="caution">
    <text evidence="6">The sequence shown here is derived from an EMBL/GenBank/DDBJ whole genome shotgun (WGS) entry which is preliminary data.</text>
</comment>
<dbReference type="InterPro" id="IPR002641">
    <property type="entry name" value="PNPLA_dom"/>
</dbReference>
<dbReference type="GO" id="GO:0016020">
    <property type="term" value="C:membrane"/>
    <property type="evidence" value="ECO:0007669"/>
    <property type="project" value="TreeGrafter"/>
</dbReference>
<dbReference type="HOGENOM" id="CLU_000288_144_2_1"/>
<dbReference type="Gene3D" id="3.40.1090.10">
    <property type="entry name" value="Cytosolic phospholipase A2 catalytic domain"/>
    <property type="match status" value="1"/>
</dbReference>
<feature type="short sequence motif" description="GXGXXG" evidence="4">
    <location>
        <begin position="26"/>
        <end position="31"/>
    </location>
</feature>
<dbReference type="SUPFAM" id="SSF52151">
    <property type="entry name" value="FabD/lysophospholipase-like"/>
    <property type="match status" value="1"/>
</dbReference>
<dbReference type="AlphaFoldDB" id="G4TDX5"/>
<dbReference type="eggNOG" id="KOG4231">
    <property type="taxonomic scope" value="Eukaryota"/>
</dbReference>
<evidence type="ECO:0000256" key="2">
    <source>
        <dbReference type="ARBA" id="ARBA00022963"/>
    </source>
</evidence>
<evidence type="ECO:0000256" key="4">
    <source>
        <dbReference type="PROSITE-ProRule" id="PRU01161"/>
    </source>
</evidence>
<keyword evidence="3 4" id="KW-0443">Lipid metabolism</keyword>
<evidence type="ECO:0000313" key="7">
    <source>
        <dbReference type="Proteomes" id="UP000007148"/>
    </source>
</evidence>
<dbReference type="STRING" id="1109443.G4TDX5"/>
<dbReference type="OMA" id="VFVCAKN"/>
<organism evidence="6 7">
    <name type="scientific">Serendipita indica (strain DSM 11827)</name>
    <name type="common">Root endophyte fungus</name>
    <name type="synonym">Piriformospora indica</name>
    <dbReference type="NCBI Taxonomy" id="1109443"/>
    <lineage>
        <taxon>Eukaryota</taxon>
        <taxon>Fungi</taxon>
        <taxon>Dikarya</taxon>
        <taxon>Basidiomycota</taxon>
        <taxon>Agaricomycotina</taxon>
        <taxon>Agaricomycetes</taxon>
        <taxon>Sebacinales</taxon>
        <taxon>Serendipitaceae</taxon>
        <taxon>Serendipita</taxon>
    </lineage>
</organism>
<accession>G4TDX5</accession>
<feature type="short sequence motif" description="DGA/G" evidence="4">
    <location>
        <begin position="239"/>
        <end position="241"/>
    </location>
</feature>
<proteinExistence type="predicted"/>
<sequence length="399" mass="44833">MGDIDELPDYPEGEDNAPLMLLALDGGGVRGASELVILEELMHRIRFKIWTNQKKQNPRLKFSQVPEPKPCDYFDLCTSTGGIIAILLARLRLPVSVCLEIYGKLSQDIFPPASYLSSILNYKGLVHSRFDHRILTRAIQDTLSSCDLVDSQDRRPDAPLLTEKSGPERRCHAFVTATPYNAAQRNQPRLFRTYQARSNVQMNGASPMIWEAARATSAAPTFFDPITIKLGEAEETFVDGGFGCNNPVFQVLQEAQNQFPGRQIGCLVSIGTGMPAVREVRDSENVNIFQRMAFSLTQAADQITVYERIATTCEVAHQEMSKRALSDPDLEGRYYRFNVQQGTQYMSLERWDMLGELRVYTQAYIESQVIGGTTVNSQLQKLAGILYAHRRLRAGEVIR</sequence>
<dbReference type="GO" id="GO:0047499">
    <property type="term" value="F:calcium-independent phospholipase A2 activity"/>
    <property type="evidence" value="ECO:0007669"/>
    <property type="project" value="TreeGrafter"/>
</dbReference>
<dbReference type="CDD" id="cd07216">
    <property type="entry name" value="Pat17_PNPLA8_PNPLA9_like3"/>
    <property type="match status" value="1"/>
</dbReference>
<dbReference type="PANTHER" id="PTHR24185">
    <property type="entry name" value="CALCIUM-INDEPENDENT PHOSPHOLIPASE A2-GAMMA"/>
    <property type="match status" value="1"/>
</dbReference>
<name>G4TDX5_SERID</name>
<evidence type="ECO:0000256" key="3">
    <source>
        <dbReference type="ARBA" id="ARBA00023098"/>
    </source>
</evidence>
<feature type="domain" description="PNPLA" evidence="5">
    <location>
        <begin position="22"/>
        <end position="252"/>
    </location>
</feature>
<dbReference type="GO" id="GO:0016042">
    <property type="term" value="P:lipid catabolic process"/>
    <property type="evidence" value="ECO:0007669"/>
    <property type="project" value="UniProtKB-UniRule"/>
</dbReference>
<protein>
    <recommendedName>
        <fullName evidence="5">PNPLA domain-containing protein</fullName>
    </recommendedName>
</protein>
<dbReference type="InterPro" id="IPR016035">
    <property type="entry name" value="Acyl_Trfase/lysoPLipase"/>
</dbReference>
<dbReference type="PROSITE" id="PS51635">
    <property type="entry name" value="PNPLA"/>
    <property type="match status" value="1"/>
</dbReference>
<dbReference type="EMBL" id="CAFZ01000057">
    <property type="protein sequence ID" value="CCA69536.1"/>
    <property type="molecule type" value="Genomic_DNA"/>
</dbReference>
<evidence type="ECO:0000259" key="5">
    <source>
        <dbReference type="PROSITE" id="PS51635"/>
    </source>
</evidence>
<evidence type="ECO:0000313" key="6">
    <source>
        <dbReference type="EMBL" id="CCA69536.1"/>
    </source>
</evidence>
<dbReference type="GO" id="GO:0019369">
    <property type="term" value="P:arachidonate metabolic process"/>
    <property type="evidence" value="ECO:0007669"/>
    <property type="project" value="TreeGrafter"/>
</dbReference>
<keyword evidence="1 4" id="KW-0378">Hydrolase</keyword>
<comment type="caution">
    <text evidence="4">Lacks conserved residue(s) required for the propagation of feature annotation.</text>
</comment>
<dbReference type="PANTHER" id="PTHR24185:SF1">
    <property type="entry name" value="CALCIUM-INDEPENDENT PHOSPHOLIPASE A2-GAMMA"/>
    <property type="match status" value="1"/>
</dbReference>
<feature type="active site" description="Nucleophile" evidence="4">
    <location>
        <position position="79"/>
    </location>
</feature>
<dbReference type="Proteomes" id="UP000007148">
    <property type="component" value="Unassembled WGS sequence"/>
</dbReference>
<dbReference type="OrthoDB" id="630895at2759"/>